<name>A0A0C3CB03_PILCF</name>
<dbReference type="AlphaFoldDB" id="A0A0C3CB03"/>
<dbReference type="InParanoid" id="A0A0C3CB03"/>
<evidence type="ECO:0000313" key="2">
    <source>
        <dbReference type="EMBL" id="KIM86887.1"/>
    </source>
</evidence>
<keyword evidence="3" id="KW-1185">Reference proteome</keyword>
<organism evidence="2 3">
    <name type="scientific">Piloderma croceum (strain F 1598)</name>
    <dbReference type="NCBI Taxonomy" id="765440"/>
    <lineage>
        <taxon>Eukaryota</taxon>
        <taxon>Fungi</taxon>
        <taxon>Dikarya</taxon>
        <taxon>Basidiomycota</taxon>
        <taxon>Agaricomycotina</taxon>
        <taxon>Agaricomycetes</taxon>
        <taxon>Agaricomycetidae</taxon>
        <taxon>Atheliales</taxon>
        <taxon>Atheliaceae</taxon>
        <taxon>Piloderma</taxon>
    </lineage>
</organism>
<gene>
    <name evidence="2" type="ORF">PILCRDRAFT_815319</name>
</gene>
<reference evidence="3" key="2">
    <citation type="submission" date="2015-01" db="EMBL/GenBank/DDBJ databases">
        <title>Evolutionary Origins and Diversification of the Mycorrhizal Mutualists.</title>
        <authorList>
            <consortium name="DOE Joint Genome Institute"/>
            <consortium name="Mycorrhizal Genomics Consortium"/>
            <person name="Kohler A."/>
            <person name="Kuo A."/>
            <person name="Nagy L.G."/>
            <person name="Floudas D."/>
            <person name="Copeland A."/>
            <person name="Barry K.W."/>
            <person name="Cichocki N."/>
            <person name="Veneault-Fourrey C."/>
            <person name="LaButti K."/>
            <person name="Lindquist E.A."/>
            <person name="Lipzen A."/>
            <person name="Lundell T."/>
            <person name="Morin E."/>
            <person name="Murat C."/>
            <person name="Riley R."/>
            <person name="Ohm R."/>
            <person name="Sun H."/>
            <person name="Tunlid A."/>
            <person name="Henrissat B."/>
            <person name="Grigoriev I.V."/>
            <person name="Hibbett D.S."/>
            <person name="Martin F."/>
        </authorList>
    </citation>
    <scope>NUCLEOTIDE SEQUENCE [LARGE SCALE GENOMIC DNA]</scope>
    <source>
        <strain evidence="3">F 1598</strain>
    </source>
</reference>
<evidence type="ECO:0000256" key="1">
    <source>
        <dbReference type="SAM" id="MobiDB-lite"/>
    </source>
</evidence>
<sequence>MNYSHPADETSESACPSYKPQVERSTSAVALSIPIGGRKKFGKITAGVGGNGGNAQLMGGAGGKGGKFTFTMAAQTEYEVDDIEAGAGGAGGDGKKGGDAGAGGEVKITEEPASTIIESVISMSPDC</sequence>
<accession>A0A0C3CB03</accession>
<dbReference type="HOGENOM" id="CLU_1971346_0_0_1"/>
<evidence type="ECO:0000313" key="3">
    <source>
        <dbReference type="Proteomes" id="UP000054166"/>
    </source>
</evidence>
<dbReference type="Proteomes" id="UP000054166">
    <property type="component" value="Unassembled WGS sequence"/>
</dbReference>
<protein>
    <submittedName>
        <fullName evidence="2">Uncharacterized protein</fullName>
    </submittedName>
</protein>
<feature type="region of interest" description="Disordered" evidence="1">
    <location>
        <begin position="84"/>
        <end position="107"/>
    </location>
</feature>
<proteinExistence type="predicted"/>
<feature type="region of interest" description="Disordered" evidence="1">
    <location>
        <begin position="1"/>
        <end position="23"/>
    </location>
</feature>
<dbReference type="EMBL" id="KN832980">
    <property type="protein sequence ID" value="KIM86887.1"/>
    <property type="molecule type" value="Genomic_DNA"/>
</dbReference>
<reference evidence="2 3" key="1">
    <citation type="submission" date="2014-04" db="EMBL/GenBank/DDBJ databases">
        <authorList>
            <consortium name="DOE Joint Genome Institute"/>
            <person name="Kuo A."/>
            <person name="Tarkka M."/>
            <person name="Buscot F."/>
            <person name="Kohler A."/>
            <person name="Nagy L.G."/>
            <person name="Floudas D."/>
            <person name="Copeland A."/>
            <person name="Barry K.W."/>
            <person name="Cichocki N."/>
            <person name="Veneault-Fourrey C."/>
            <person name="LaButti K."/>
            <person name="Lindquist E.A."/>
            <person name="Lipzen A."/>
            <person name="Lundell T."/>
            <person name="Morin E."/>
            <person name="Murat C."/>
            <person name="Sun H."/>
            <person name="Tunlid A."/>
            <person name="Henrissat B."/>
            <person name="Grigoriev I.V."/>
            <person name="Hibbett D.S."/>
            <person name="Martin F."/>
            <person name="Nordberg H.P."/>
            <person name="Cantor M.N."/>
            <person name="Hua S.X."/>
        </authorList>
    </citation>
    <scope>NUCLEOTIDE SEQUENCE [LARGE SCALE GENOMIC DNA]</scope>
    <source>
        <strain evidence="2 3">F 1598</strain>
    </source>
</reference>